<dbReference type="SUPFAM" id="SSF48726">
    <property type="entry name" value="Immunoglobulin"/>
    <property type="match status" value="1"/>
</dbReference>
<protein>
    <recommendedName>
        <fullName evidence="5">Ig-like domain-containing protein</fullName>
    </recommendedName>
</protein>
<feature type="chain" id="PRO_5008788595" description="Ig-like domain-containing protein" evidence="1">
    <location>
        <begin position="21"/>
        <end position="520"/>
    </location>
</feature>
<evidence type="ECO:0000313" key="2">
    <source>
        <dbReference type="EMBL" id="ELU12334.1"/>
    </source>
</evidence>
<organism evidence="2">
    <name type="scientific">Capitella teleta</name>
    <name type="common">Polychaete worm</name>
    <dbReference type="NCBI Taxonomy" id="283909"/>
    <lineage>
        <taxon>Eukaryota</taxon>
        <taxon>Metazoa</taxon>
        <taxon>Spiralia</taxon>
        <taxon>Lophotrochozoa</taxon>
        <taxon>Annelida</taxon>
        <taxon>Polychaeta</taxon>
        <taxon>Sedentaria</taxon>
        <taxon>Scolecida</taxon>
        <taxon>Capitellidae</taxon>
        <taxon>Capitella</taxon>
    </lineage>
</organism>
<dbReference type="EMBL" id="AMQN01005448">
    <property type="status" value="NOT_ANNOTATED_CDS"/>
    <property type="molecule type" value="Genomic_DNA"/>
</dbReference>
<evidence type="ECO:0008006" key="5">
    <source>
        <dbReference type="Google" id="ProtNLM"/>
    </source>
</evidence>
<gene>
    <name evidence="2" type="ORF">CAPTEDRAFT_189477</name>
</gene>
<dbReference type="EMBL" id="KB296055">
    <property type="protein sequence ID" value="ELU12334.1"/>
    <property type="molecule type" value="Genomic_DNA"/>
</dbReference>
<reference evidence="4" key="1">
    <citation type="submission" date="2012-12" db="EMBL/GenBank/DDBJ databases">
        <authorList>
            <person name="Hellsten U."/>
            <person name="Grimwood J."/>
            <person name="Chapman J.A."/>
            <person name="Shapiro H."/>
            <person name="Aerts A."/>
            <person name="Otillar R.P."/>
            <person name="Terry A.Y."/>
            <person name="Boore J.L."/>
            <person name="Simakov O."/>
            <person name="Marletaz F."/>
            <person name="Cho S.-J."/>
            <person name="Edsinger-Gonzales E."/>
            <person name="Havlak P."/>
            <person name="Kuo D.-H."/>
            <person name="Larsson T."/>
            <person name="Lv J."/>
            <person name="Arendt D."/>
            <person name="Savage R."/>
            <person name="Osoegawa K."/>
            <person name="de Jong P."/>
            <person name="Lindberg D.R."/>
            <person name="Seaver E.C."/>
            <person name="Weisblat D.A."/>
            <person name="Putnam N.H."/>
            <person name="Grigoriev I.V."/>
            <person name="Rokhsar D.S."/>
        </authorList>
    </citation>
    <scope>NUCLEOTIDE SEQUENCE</scope>
    <source>
        <strain evidence="4">I ESC-2004</strain>
    </source>
</reference>
<feature type="signal peptide" evidence="1">
    <location>
        <begin position="1"/>
        <end position="20"/>
    </location>
</feature>
<dbReference type="HOGENOM" id="CLU_584285_0_0_1"/>
<dbReference type="Proteomes" id="UP000014760">
    <property type="component" value="Unassembled WGS sequence"/>
</dbReference>
<dbReference type="AlphaFoldDB" id="R7V1B3"/>
<reference evidence="2 4" key="2">
    <citation type="journal article" date="2013" name="Nature">
        <title>Insights into bilaterian evolution from three spiralian genomes.</title>
        <authorList>
            <person name="Simakov O."/>
            <person name="Marletaz F."/>
            <person name="Cho S.J."/>
            <person name="Edsinger-Gonzales E."/>
            <person name="Havlak P."/>
            <person name="Hellsten U."/>
            <person name="Kuo D.H."/>
            <person name="Larsson T."/>
            <person name="Lv J."/>
            <person name="Arendt D."/>
            <person name="Savage R."/>
            <person name="Osoegawa K."/>
            <person name="de Jong P."/>
            <person name="Grimwood J."/>
            <person name="Chapman J.A."/>
            <person name="Shapiro H."/>
            <person name="Aerts A."/>
            <person name="Otillar R.P."/>
            <person name="Terry A.Y."/>
            <person name="Boore J.L."/>
            <person name="Grigoriev I.V."/>
            <person name="Lindberg D.R."/>
            <person name="Seaver E.C."/>
            <person name="Weisblat D.A."/>
            <person name="Putnam N.H."/>
            <person name="Rokhsar D.S."/>
        </authorList>
    </citation>
    <scope>NUCLEOTIDE SEQUENCE</scope>
    <source>
        <strain evidence="2 4">I ESC-2004</strain>
    </source>
</reference>
<dbReference type="EnsemblMetazoa" id="CapteT189477">
    <property type="protein sequence ID" value="CapteP189477"/>
    <property type="gene ID" value="CapteG189477"/>
</dbReference>
<accession>R7V1B3</accession>
<proteinExistence type="predicted"/>
<evidence type="ECO:0000256" key="1">
    <source>
        <dbReference type="SAM" id="SignalP"/>
    </source>
</evidence>
<keyword evidence="1" id="KW-0732">Signal</keyword>
<sequence length="520" mass="57503">MGIIRWIGLFCTLCGHFTSGIPNPACTVGEVPIISLAGQRATTDDGIRILTEHSFPMTSSWAASVEHRGYGMFMLIPDNYTKMTNLVSKHGVDMSECTVLPSVTSIAGEIEQVVATLRTSSGPYDVYVDTTARLGQPRETISGQIMNAPEKQIRLATGQEKTIGMTVNKEVNATSYPMIAAVQRTNLTLGSKQKFQFSFELLKKWPNNGDYNTPTTNVEGLSFNIGAKDGVIEISMTVNSFNPDVHSGYYCFIVAVSIHFDGDTLGACTVLKGTEQVIPRRINIENCDYNLQSTMPAKSALNVGRFDCVKCVGAGFNDGQVVLLKKNLRGERIVLDLDVLEVNSPWLMTSVYHMTNVSADDGGVYTCIALDDDVILKKKFETRAVEPLMLETSGLKASHNQIRQRMTCSANDTAANMTFVQFEWGSEGGDTTISTGSYPCYDVIINNLVSDENKVEREIMIEEKDSIPTCSGEDTSDDLHQWIPILCRVESEFQTESRSMFYVRYDIRKGCCKNPSNYYD</sequence>
<name>R7V1B3_CAPTE</name>
<dbReference type="InterPro" id="IPR036179">
    <property type="entry name" value="Ig-like_dom_sf"/>
</dbReference>
<reference evidence="3" key="3">
    <citation type="submission" date="2015-06" db="UniProtKB">
        <authorList>
            <consortium name="EnsemblMetazoa"/>
        </authorList>
    </citation>
    <scope>IDENTIFICATION</scope>
</reference>
<evidence type="ECO:0000313" key="4">
    <source>
        <dbReference type="Proteomes" id="UP000014760"/>
    </source>
</evidence>
<evidence type="ECO:0000313" key="3">
    <source>
        <dbReference type="EnsemblMetazoa" id="CapteP189477"/>
    </source>
</evidence>
<keyword evidence="4" id="KW-1185">Reference proteome</keyword>